<dbReference type="GO" id="GO:0003682">
    <property type="term" value="F:chromatin binding"/>
    <property type="evidence" value="ECO:0007669"/>
    <property type="project" value="InterPro"/>
</dbReference>
<evidence type="ECO:0000256" key="1">
    <source>
        <dbReference type="ARBA" id="ARBA00009313"/>
    </source>
</evidence>
<evidence type="ECO:0000313" key="4">
    <source>
        <dbReference type="EMBL" id="GJJ06546.1"/>
    </source>
</evidence>
<dbReference type="PANTHER" id="PTHR13087">
    <property type="entry name" value="NF-KAPPA B ACTIVATING PROTEIN"/>
    <property type="match status" value="1"/>
</dbReference>
<organism evidence="4 5">
    <name type="scientific">Clathrus columnatus</name>
    <dbReference type="NCBI Taxonomy" id="1419009"/>
    <lineage>
        <taxon>Eukaryota</taxon>
        <taxon>Fungi</taxon>
        <taxon>Dikarya</taxon>
        <taxon>Basidiomycota</taxon>
        <taxon>Agaricomycotina</taxon>
        <taxon>Agaricomycetes</taxon>
        <taxon>Phallomycetidae</taxon>
        <taxon>Phallales</taxon>
        <taxon>Clathraceae</taxon>
        <taxon>Clathrus</taxon>
    </lineage>
</organism>
<feature type="region of interest" description="Disordered" evidence="2">
    <location>
        <begin position="1"/>
        <end position="258"/>
    </location>
</feature>
<sequence length="383" mass="44758">MATVHPSRMGLVPQNNNISSYRSRSRSPRREYSQRNRSESRGRERERDGRRYSPEYSEYTTNELNNAAPWHSQNNMYPERRGGQRDNAYQTGSTDYFTHRQQLRDNKQVSIWPPSPKRPARDESPRRKSHKRSRRHERSPTPSSETDSEEEQRRKRKTRKRREKEERHESKRRRHERRERTRTPSKSVEASDRERRHRSKTKTRSPSPESDIGKDEDWVEKPTTNAFASATAMPESTFKNGALETRDEDSDTEFGPQPVTKLSAKVDERAYGTALLRGEGSAMAAFLAEDTNARIPRRGEIGLTSDEIASYEAAGYVMSGNRHRRMNAVRLRKENQVISAEEKRGILKLQKEERSRREELLREEFKELMKEKLKAAGTKPSET</sequence>
<evidence type="ECO:0000256" key="2">
    <source>
        <dbReference type="SAM" id="MobiDB-lite"/>
    </source>
</evidence>
<gene>
    <name evidence="4" type="ORF">Clacol_000738</name>
</gene>
<dbReference type="InterPro" id="IPR040466">
    <property type="entry name" value="NKAP"/>
</dbReference>
<feature type="compositionally biased region" description="Basic and acidic residues" evidence="2">
    <location>
        <begin position="211"/>
        <end position="220"/>
    </location>
</feature>
<dbReference type="GO" id="GO:0005634">
    <property type="term" value="C:nucleus"/>
    <property type="evidence" value="ECO:0007669"/>
    <property type="project" value="TreeGrafter"/>
</dbReference>
<dbReference type="GO" id="GO:0010468">
    <property type="term" value="P:regulation of gene expression"/>
    <property type="evidence" value="ECO:0007669"/>
    <property type="project" value="TreeGrafter"/>
</dbReference>
<protein>
    <recommendedName>
        <fullName evidence="3">NF-kappa-B-activating protein C-terminal domain-containing protein</fullName>
    </recommendedName>
</protein>
<feature type="compositionally biased region" description="Basic and acidic residues" evidence="2">
    <location>
        <begin position="28"/>
        <end position="53"/>
    </location>
</feature>
<keyword evidence="5" id="KW-1185">Reference proteome</keyword>
<name>A0AAV5A1S8_9AGAM</name>
<feature type="compositionally biased region" description="Basic residues" evidence="2">
    <location>
        <begin position="127"/>
        <end position="137"/>
    </location>
</feature>
<comment type="similarity">
    <text evidence="1">Belongs to the NKAP family.</text>
</comment>
<reference evidence="4" key="1">
    <citation type="submission" date="2021-10" db="EMBL/GenBank/DDBJ databases">
        <title>De novo Genome Assembly of Clathrus columnatus (Basidiomycota, Fungi) Using Illumina and Nanopore Sequence Data.</title>
        <authorList>
            <person name="Ogiso-Tanaka E."/>
            <person name="Itagaki H."/>
            <person name="Hosoya T."/>
            <person name="Hosaka K."/>
        </authorList>
    </citation>
    <scope>NUCLEOTIDE SEQUENCE</scope>
    <source>
        <strain evidence="4">MO-923</strain>
    </source>
</reference>
<dbReference type="InterPro" id="IPR009269">
    <property type="entry name" value="NKAP_C"/>
</dbReference>
<accession>A0AAV5A1S8</accession>
<proteinExistence type="inferred from homology"/>
<dbReference type="Pfam" id="PF06047">
    <property type="entry name" value="Nkap_C"/>
    <property type="match status" value="1"/>
</dbReference>
<comment type="caution">
    <text evidence="4">The sequence shown here is derived from an EMBL/GenBank/DDBJ whole genome shotgun (WGS) entry which is preliminary data.</text>
</comment>
<dbReference type="EMBL" id="BPWL01000001">
    <property type="protein sequence ID" value="GJJ06546.1"/>
    <property type="molecule type" value="Genomic_DNA"/>
</dbReference>
<feature type="compositionally biased region" description="Polar residues" evidence="2">
    <location>
        <begin position="58"/>
        <end position="76"/>
    </location>
</feature>
<dbReference type="AlphaFoldDB" id="A0AAV5A1S8"/>
<feature type="domain" description="NF-kappa-B-activating protein C-terminal" evidence="3">
    <location>
        <begin position="269"/>
        <end position="370"/>
    </location>
</feature>
<dbReference type="Proteomes" id="UP001050691">
    <property type="component" value="Unassembled WGS sequence"/>
</dbReference>
<evidence type="ECO:0000313" key="5">
    <source>
        <dbReference type="Proteomes" id="UP001050691"/>
    </source>
</evidence>
<feature type="compositionally biased region" description="Polar residues" evidence="2">
    <location>
        <begin position="87"/>
        <end position="100"/>
    </location>
</feature>
<dbReference type="PANTHER" id="PTHR13087:SF0">
    <property type="entry name" value="NFKB ACTIVATING PROTEIN LIKE"/>
    <property type="match status" value="1"/>
</dbReference>
<evidence type="ECO:0000259" key="3">
    <source>
        <dbReference type="Pfam" id="PF06047"/>
    </source>
</evidence>